<dbReference type="EMBL" id="HBKQ01055584">
    <property type="protein sequence ID" value="CAE2281862.1"/>
    <property type="molecule type" value="Transcribed_RNA"/>
</dbReference>
<protein>
    <submittedName>
        <fullName evidence="1">Uncharacterized protein</fullName>
    </submittedName>
</protein>
<evidence type="ECO:0000313" key="1">
    <source>
        <dbReference type="EMBL" id="CAE2281862.1"/>
    </source>
</evidence>
<dbReference type="AlphaFoldDB" id="A0A7S4NEQ5"/>
<name>A0A7S4NEQ5_9STRA</name>
<organism evidence="1">
    <name type="scientific">Odontella aurita</name>
    <dbReference type="NCBI Taxonomy" id="265563"/>
    <lineage>
        <taxon>Eukaryota</taxon>
        <taxon>Sar</taxon>
        <taxon>Stramenopiles</taxon>
        <taxon>Ochrophyta</taxon>
        <taxon>Bacillariophyta</taxon>
        <taxon>Mediophyceae</taxon>
        <taxon>Biddulphiophycidae</taxon>
        <taxon>Eupodiscales</taxon>
        <taxon>Odontellaceae</taxon>
        <taxon>Odontella</taxon>
    </lineage>
</organism>
<proteinExistence type="predicted"/>
<gene>
    <name evidence="1" type="ORF">OAUR00152_LOCUS38066</name>
</gene>
<sequence length="206" mass="23342">MTFLYKPDCHFRFPKTVTVLPNPLWRSNPIYSENKSALVATNSRTSVFADQMYPGPEWAAHYKEITGQSLTIHFQPKLSSDTMLVASHDNFIDILRLLKSVISNLLPLSNDSFDSLCLTATPHHLATAIVSSILSVDTTHYLISAITTVLCFHGRTSPTTSNWTAAYQAYKETAEIVRALTNEPNHKWNKRDLRKIHFDYCLHLCS</sequence>
<reference evidence="1" key="1">
    <citation type="submission" date="2021-01" db="EMBL/GenBank/DDBJ databases">
        <authorList>
            <person name="Corre E."/>
            <person name="Pelletier E."/>
            <person name="Niang G."/>
            <person name="Scheremetjew M."/>
            <person name="Finn R."/>
            <person name="Kale V."/>
            <person name="Holt S."/>
            <person name="Cochrane G."/>
            <person name="Meng A."/>
            <person name="Brown T."/>
            <person name="Cohen L."/>
        </authorList>
    </citation>
    <scope>NUCLEOTIDE SEQUENCE</scope>
    <source>
        <strain evidence="1">Isolate 1302-5</strain>
    </source>
</reference>
<accession>A0A7S4NEQ5</accession>